<reference evidence="10" key="1">
    <citation type="submission" date="2015-07" db="EMBL/GenBank/DDBJ databases">
        <authorList>
            <consortium name="Consortium for Microbial Forensics and Genomics (microFORGE)"/>
            <person name="Knight B.M."/>
            <person name="Roberts D.P."/>
            <person name="Lin D."/>
            <person name="Hari K."/>
            <person name="Fletcher J."/>
            <person name="Melcher U."/>
            <person name="Blagden T."/>
            <person name="Winegar R.A."/>
        </authorList>
    </citation>
    <scope>NUCLEOTIDE SEQUENCE [LARGE SCALE GENOMIC DNA]</scope>
    <source>
        <strain evidence="10">DSM 23493</strain>
    </source>
</reference>
<dbReference type="PIRSF" id="PIRSF002854">
    <property type="entry name" value="MetQ"/>
    <property type="match status" value="1"/>
</dbReference>
<gene>
    <name evidence="9" type="ORF">ACZ11_17990</name>
</gene>
<comment type="similarity">
    <text evidence="6">Belongs to the nlpA lipoprotein family.</text>
</comment>
<dbReference type="PROSITE" id="PS51257">
    <property type="entry name" value="PROKAR_LIPOPROTEIN"/>
    <property type="match status" value="1"/>
</dbReference>
<dbReference type="CDD" id="cd13526">
    <property type="entry name" value="PBP2_lipoprotein_MetQ_like"/>
    <property type="match status" value="1"/>
</dbReference>
<dbReference type="RefSeq" id="WP_049667923.1">
    <property type="nucleotide sequence ID" value="NZ_CP189807.1"/>
</dbReference>
<name>A0A0K9F3C0_9BACI</name>
<keyword evidence="9" id="KW-0223">Dioxygenase</keyword>
<keyword evidence="2 8" id="KW-0732">Signal</keyword>
<keyword evidence="5 6" id="KW-0449">Lipoprotein</keyword>
<keyword evidence="9" id="KW-0560">Oxidoreductase</keyword>
<proteinExistence type="inferred from homology"/>
<comment type="subcellular location">
    <subcellularLocation>
        <location evidence="1">Membrane</location>
        <topology evidence="1">Lipid-anchor</topology>
    </subcellularLocation>
</comment>
<keyword evidence="4" id="KW-0564">Palmitate</keyword>
<dbReference type="AlphaFoldDB" id="A0A0K9F3C0"/>
<evidence type="ECO:0000256" key="8">
    <source>
        <dbReference type="SAM" id="SignalP"/>
    </source>
</evidence>
<feature type="lipid moiety-binding region" description="S-diacylglycerol cysteine" evidence="7">
    <location>
        <position position="23"/>
    </location>
</feature>
<evidence type="ECO:0000256" key="5">
    <source>
        <dbReference type="ARBA" id="ARBA00023288"/>
    </source>
</evidence>
<keyword evidence="3" id="KW-0472">Membrane</keyword>
<evidence type="ECO:0000256" key="1">
    <source>
        <dbReference type="ARBA" id="ARBA00004635"/>
    </source>
</evidence>
<evidence type="ECO:0000256" key="2">
    <source>
        <dbReference type="ARBA" id="ARBA00022729"/>
    </source>
</evidence>
<dbReference type="GO" id="GO:0051213">
    <property type="term" value="F:dioxygenase activity"/>
    <property type="evidence" value="ECO:0007669"/>
    <property type="project" value="UniProtKB-KW"/>
</dbReference>
<feature type="signal peptide" evidence="8">
    <location>
        <begin position="1"/>
        <end position="18"/>
    </location>
</feature>
<evidence type="ECO:0000313" key="10">
    <source>
        <dbReference type="Proteomes" id="UP000037326"/>
    </source>
</evidence>
<evidence type="ECO:0000313" key="9">
    <source>
        <dbReference type="EMBL" id="KMY29020.1"/>
    </source>
</evidence>
<dbReference type="PATRIC" id="fig|582475.4.peg.2648"/>
<protein>
    <recommendedName>
        <fullName evidence="6">Lipoprotein</fullName>
    </recommendedName>
</protein>
<evidence type="ECO:0000256" key="7">
    <source>
        <dbReference type="PIRSR" id="PIRSR002854-1"/>
    </source>
</evidence>
<evidence type="ECO:0000256" key="4">
    <source>
        <dbReference type="ARBA" id="ARBA00023139"/>
    </source>
</evidence>
<dbReference type="NCBIfam" id="TIGR00363">
    <property type="entry name" value="MetQ/NlpA family lipoprotein"/>
    <property type="match status" value="1"/>
</dbReference>
<dbReference type="Gene3D" id="3.40.190.10">
    <property type="entry name" value="Periplasmic binding protein-like II"/>
    <property type="match status" value="2"/>
</dbReference>
<sequence length="277" mass="30420">MKKKNKILLGLASLTLVAALVGCGTKEDSKESQSKAINEHKIVVGVTSGPHEQIAEVAAKVAKEKGLEVELKSFSDYVLPNTSLAEGDLDANSYQHKPFLDTFNKDHNTDLVPVGKTILNPMGIYSEKYKSFDDVPDGATFGLPNDPTNGARALFVLQEAGYIKLKDGADLTASIRDVEENKKNLKFIELEAAQIPKQLSEVDVAAINTNFALEAGIDPKKDSILLESTDSPYVNYIVVRAENKDDPTIKKFVEAYQSDEVRKFIEEEFKGSVIPSW</sequence>
<dbReference type="PANTHER" id="PTHR30429">
    <property type="entry name" value="D-METHIONINE-BINDING LIPOPROTEIN METQ"/>
    <property type="match status" value="1"/>
</dbReference>
<dbReference type="Proteomes" id="UP000037326">
    <property type="component" value="Unassembled WGS sequence"/>
</dbReference>
<comment type="caution">
    <text evidence="9">The sequence shown here is derived from an EMBL/GenBank/DDBJ whole genome shotgun (WGS) entry which is preliminary data.</text>
</comment>
<dbReference type="GO" id="GO:0016020">
    <property type="term" value="C:membrane"/>
    <property type="evidence" value="ECO:0007669"/>
    <property type="project" value="UniProtKB-SubCell"/>
</dbReference>
<evidence type="ECO:0000256" key="3">
    <source>
        <dbReference type="ARBA" id="ARBA00023136"/>
    </source>
</evidence>
<dbReference type="EMBL" id="LFXJ01000010">
    <property type="protein sequence ID" value="KMY29020.1"/>
    <property type="molecule type" value="Genomic_DNA"/>
</dbReference>
<evidence type="ECO:0000256" key="6">
    <source>
        <dbReference type="PIRNR" id="PIRNR002854"/>
    </source>
</evidence>
<dbReference type="InterPro" id="IPR004872">
    <property type="entry name" value="Lipoprotein_NlpA"/>
</dbReference>
<dbReference type="PANTHER" id="PTHR30429:SF1">
    <property type="entry name" value="D-METHIONINE-BINDING LIPOPROTEIN METQ-RELATED"/>
    <property type="match status" value="1"/>
</dbReference>
<dbReference type="SUPFAM" id="SSF53850">
    <property type="entry name" value="Periplasmic binding protein-like II"/>
    <property type="match status" value="1"/>
</dbReference>
<organism evidence="9 10">
    <name type="scientific">Lysinibacillus xylanilyticus</name>
    <dbReference type="NCBI Taxonomy" id="582475"/>
    <lineage>
        <taxon>Bacteria</taxon>
        <taxon>Bacillati</taxon>
        <taxon>Bacillota</taxon>
        <taxon>Bacilli</taxon>
        <taxon>Bacillales</taxon>
        <taxon>Bacillaceae</taxon>
        <taxon>Lysinibacillus</taxon>
    </lineage>
</organism>
<dbReference type="GeneID" id="96600114"/>
<dbReference type="Pfam" id="PF03180">
    <property type="entry name" value="Lipoprotein_9"/>
    <property type="match status" value="1"/>
</dbReference>
<accession>A0A0K9F3C0</accession>
<dbReference type="OrthoDB" id="9812878at2"/>
<feature type="chain" id="PRO_5038971862" description="Lipoprotein" evidence="8">
    <location>
        <begin position="19"/>
        <end position="277"/>
    </location>
</feature>